<dbReference type="EMBL" id="GL433849">
    <property type="protein sequence ID" value="EFN53992.1"/>
    <property type="molecule type" value="Genomic_DNA"/>
</dbReference>
<dbReference type="GO" id="GO:0008610">
    <property type="term" value="P:lipid biosynthetic process"/>
    <property type="evidence" value="ECO:0007669"/>
    <property type="project" value="TreeGrafter"/>
</dbReference>
<feature type="transmembrane region" description="Helical" evidence="3">
    <location>
        <begin position="80"/>
        <end position="100"/>
    </location>
</feature>
<dbReference type="RefSeq" id="XP_005846094.1">
    <property type="nucleotide sequence ID" value="XM_005846032.1"/>
</dbReference>
<proteinExistence type="predicted"/>
<organism evidence="6">
    <name type="scientific">Chlorella variabilis</name>
    <name type="common">Green alga</name>
    <dbReference type="NCBI Taxonomy" id="554065"/>
    <lineage>
        <taxon>Eukaryota</taxon>
        <taxon>Viridiplantae</taxon>
        <taxon>Chlorophyta</taxon>
        <taxon>core chlorophytes</taxon>
        <taxon>Trebouxiophyceae</taxon>
        <taxon>Chlorellales</taxon>
        <taxon>Chlorellaceae</taxon>
        <taxon>Chlorella clade</taxon>
        <taxon>Chlorella</taxon>
    </lineage>
</organism>
<keyword evidence="3" id="KW-0812">Transmembrane</keyword>
<name>E1ZJH5_CHLVA</name>
<dbReference type="KEGG" id="cvr:CHLNCDRAFT_135976"/>
<reference evidence="5 6" key="1">
    <citation type="journal article" date="2010" name="Plant Cell">
        <title>The Chlorella variabilis NC64A genome reveals adaptation to photosymbiosis, coevolution with viruses, and cryptic sex.</title>
        <authorList>
            <person name="Blanc G."/>
            <person name="Duncan G."/>
            <person name="Agarkova I."/>
            <person name="Borodovsky M."/>
            <person name="Gurnon J."/>
            <person name="Kuo A."/>
            <person name="Lindquist E."/>
            <person name="Lucas S."/>
            <person name="Pangilinan J."/>
            <person name="Polle J."/>
            <person name="Salamov A."/>
            <person name="Terry A."/>
            <person name="Yamada T."/>
            <person name="Dunigan D.D."/>
            <person name="Grigoriev I.V."/>
            <person name="Claverie J.M."/>
            <person name="Van Etten J.L."/>
        </authorList>
    </citation>
    <scope>NUCLEOTIDE SEQUENCE [LARGE SCALE GENOMIC DNA]</scope>
    <source>
        <strain evidence="5 6">NC64A</strain>
    </source>
</reference>
<sequence length="257" mass="27771">MPAPQQRQRGQHPVLETVNDATKWAVSAVAFGTLLWRRDMLAAWCVLGSVVAAVNCRVLKYLLNQARPSERKADPGMPSAHGNSLGFLATFVSLAASVSAESGTPAGLALVLGVPTLGIFLAWLRVALGYHTVAQVIAGWLVGGGSAALWHGWGHRTVLPHVQQHASLQRQLYASTAMAVAFFILQNVRRWVREARQQRRQHLAGGVAPKEEFKPKSNSKAVMNAPKGGKAKKEKQAEAKAKKLEKKGLAPTNLTKK</sequence>
<dbReference type="Proteomes" id="UP000008141">
    <property type="component" value="Unassembled WGS sequence"/>
</dbReference>
<dbReference type="eggNOG" id="KOG3146">
    <property type="taxonomic scope" value="Eukaryota"/>
</dbReference>
<dbReference type="GO" id="GO:0047874">
    <property type="term" value="F:dolichyldiphosphatase activity"/>
    <property type="evidence" value="ECO:0007669"/>
    <property type="project" value="TreeGrafter"/>
</dbReference>
<feature type="transmembrane region" description="Helical" evidence="3">
    <location>
        <begin position="173"/>
        <end position="192"/>
    </location>
</feature>
<dbReference type="Pfam" id="PF01569">
    <property type="entry name" value="PAP2"/>
    <property type="match status" value="1"/>
</dbReference>
<keyword evidence="3" id="KW-1133">Transmembrane helix</keyword>
<gene>
    <name evidence="5" type="ORF">CHLNCDRAFT_135976</name>
</gene>
<evidence type="ECO:0000256" key="2">
    <source>
        <dbReference type="SAM" id="MobiDB-lite"/>
    </source>
</evidence>
<feature type="compositionally biased region" description="Basic and acidic residues" evidence="2">
    <location>
        <begin position="234"/>
        <end position="248"/>
    </location>
</feature>
<feature type="region of interest" description="Disordered" evidence="2">
    <location>
        <begin position="200"/>
        <end position="257"/>
    </location>
</feature>
<dbReference type="GeneID" id="17353279"/>
<evidence type="ECO:0000256" key="1">
    <source>
        <dbReference type="ARBA" id="ARBA00022801"/>
    </source>
</evidence>
<dbReference type="OMA" id="VEATLNW"/>
<dbReference type="FunCoup" id="E1ZJH5">
    <property type="interactions" value="163"/>
</dbReference>
<dbReference type="InterPro" id="IPR000326">
    <property type="entry name" value="PAP2/HPO"/>
</dbReference>
<protein>
    <recommendedName>
        <fullName evidence="4">Phosphatidic acid phosphatase type 2/haloperoxidase domain-containing protein</fullName>
    </recommendedName>
</protein>
<dbReference type="SUPFAM" id="SSF48317">
    <property type="entry name" value="Acid phosphatase/Vanadium-dependent haloperoxidase"/>
    <property type="match status" value="1"/>
</dbReference>
<dbReference type="GO" id="GO:0006487">
    <property type="term" value="P:protein N-linked glycosylation"/>
    <property type="evidence" value="ECO:0007669"/>
    <property type="project" value="TreeGrafter"/>
</dbReference>
<dbReference type="PANTHER" id="PTHR11247:SF40">
    <property type="entry name" value="LIPID PHOSPHATE PHOSPHATASE EPSILON 1, CHLOROPLASTIC"/>
    <property type="match status" value="1"/>
</dbReference>
<dbReference type="AlphaFoldDB" id="E1ZJH5"/>
<dbReference type="STRING" id="554065.E1ZJH5"/>
<feature type="transmembrane region" description="Helical" evidence="3">
    <location>
        <begin position="136"/>
        <end position="153"/>
    </location>
</feature>
<evidence type="ECO:0000259" key="4">
    <source>
        <dbReference type="SMART" id="SM00014"/>
    </source>
</evidence>
<keyword evidence="1" id="KW-0378">Hydrolase</keyword>
<keyword evidence="3" id="KW-0472">Membrane</keyword>
<dbReference type="PANTHER" id="PTHR11247">
    <property type="entry name" value="PALMITOYL-PROTEIN THIOESTERASE/DOLICHYLDIPHOSPHATASE 1"/>
    <property type="match status" value="1"/>
</dbReference>
<evidence type="ECO:0000313" key="6">
    <source>
        <dbReference type="Proteomes" id="UP000008141"/>
    </source>
</evidence>
<feature type="transmembrane region" description="Helical" evidence="3">
    <location>
        <begin position="41"/>
        <end position="59"/>
    </location>
</feature>
<dbReference type="OrthoDB" id="302705at2759"/>
<accession>E1ZJH5</accession>
<evidence type="ECO:0000313" key="5">
    <source>
        <dbReference type="EMBL" id="EFN53992.1"/>
    </source>
</evidence>
<feature type="domain" description="Phosphatidic acid phosphatase type 2/haloperoxidase" evidence="4">
    <location>
        <begin position="37"/>
        <end position="151"/>
    </location>
</feature>
<dbReference type="GO" id="GO:0005789">
    <property type="term" value="C:endoplasmic reticulum membrane"/>
    <property type="evidence" value="ECO:0007669"/>
    <property type="project" value="TreeGrafter"/>
</dbReference>
<evidence type="ECO:0000256" key="3">
    <source>
        <dbReference type="SAM" id="Phobius"/>
    </source>
</evidence>
<keyword evidence="6" id="KW-1185">Reference proteome</keyword>
<dbReference type="SMART" id="SM00014">
    <property type="entry name" value="acidPPc"/>
    <property type="match status" value="1"/>
</dbReference>
<dbReference type="Gene3D" id="1.20.144.10">
    <property type="entry name" value="Phosphatidic acid phosphatase type 2/haloperoxidase"/>
    <property type="match status" value="1"/>
</dbReference>
<dbReference type="InParanoid" id="E1ZJH5"/>
<dbReference type="InterPro" id="IPR036938">
    <property type="entry name" value="PAP2/HPO_sf"/>
</dbReference>
<feature type="transmembrane region" description="Helical" evidence="3">
    <location>
        <begin position="106"/>
        <end position="124"/>
    </location>
</feature>